<feature type="chain" id="PRO_5035777749" description="Fibrocystin-L" evidence="7">
    <location>
        <begin position="21"/>
        <end position="3804"/>
    </location>
</feature>
<feature type="domain" description="G8" evidence="8">
    <location>
        <begin position="2695"/>
        <end position="2819"/>
    </location>
</feature>
<dbReference type="Proteomes" id="UP000683925">
    <property type="component" value="Unassembled WGS sequence"/>
</dbReference>
<dbReference type="SMART" id="SM00429">
    <property type="entry name" value="IPT"/>
    <property type="match status" value="3"/>
</dbReference>
<dbReference type="PROSITE" id="PS51820">
    <property type="entry name" value="PA14"/>
    <property type="match status" value="1"/>
</dbReference>
<comment type="subcellular location">
    <subcellularLocation>
        <location evidence="1">Cell envelope</location>
    </subcellularLocation>
</comment>
<reference evidence="10" key="1">
    <citation type="submission" date="2021-01" db="EMBL/GenBank/DDBJ databases">
        <authorList>
            <consortium name="Genoscope - CEA"/>
            <person name="William W."/>
        </authorList>
    </citation>
    <scope>NUCLEOTIDE SEQUENCE</scope>
</reference>
<organism evidence="10 11">
    <name type="scientific">Paramecium octaurelia</name>
    <dbReference type="NCBI Taxonomy" id="43137"/>
    <lineage>
        <taxon>Eukaryota</taxon>
        <taxon>Sar</taxon>
        <taxon>Alveolata</taxon>
        <taxon>Ciliophora</taxon>
        <taxon>Intramacronucleata</taxon>
        <taxon>Oligohymenophorea</taxon>
        <taxon>Peniculida</taxon>
        <taxon>Parameciidae</taxon>
        <taxon>Paramecium</taxon>
    </lineage>
</organism>
<feature type="transmembrane region" description="Helical" evidence="6">
    <location>
        <begin position="3743"/>
        <end position="3768"/>
    </location>
</feature>
<evidence type="ECO:0000256" key="4">
    <source>
        <dbReference type="ARBA" id="ARBA00023180"/>
    </source>
</evidence>
<keyword evidence="6" id="KW-1133">Transmembrane helix</keyword>
<dbReference type="OrthoDB" id="446578at2759"/>
<dbReference type="PANTHER" id="PTHR46769">
    <property type="entry name" value="POLYCYSTIC KIDNEY AND HEPATIC DISEASE 1 (AUTOSOMAL RECESSIVE)-LIKE 1"/>
    <property type="match status" value="1"/>
</dbReference>
<evidence type="ECO:0000256" key="7">
    <source>
        <dbReference type="SAM" id="SignalP"/>
    </source>
</evidence>
<dbReference type="InterPro" id="IPR037524">
    <property type="entry name" value="PA14/GLEYA"/>
</dbReference>
<dbReference type="EMBL" id="CAJJDP010000040">
    <property type="protein sequence ID" value="CAD8161764.1"/>
    <property type="molecule type" value="Genomic_DNA"/>
</dbReference>
<feature type="compositionally biased region" description="Low complexity" evidence="5">
    <location>
        <begin position="3662"/>
        <end position="3701"/>
    </location>
</feature>
<keyword evidence="6" id="KW-0812">Transmembrane</keyword>
<feature type="signal peptide" evidence="7">
    <location>
        <begin position="1"/>
        <end position="20"/>
    </location>
</feature>
<dbReference type="Pfam" id="PF10162">
    <property type="entry name" value="G8"/>
    <property type="match status" value="2"/>
</dbReference>
<name>A0A8S1UBM4_PAROT</name>
<evidence type="ECO:0000259" key="9">
    <source>
        <dbReference type="PROSITE" id="PS51820"/>
    </source>
</evidence>
<keyword evidence="6" id="KW-0472">Membrane</keyword>
<comment type="caution">
    <text evidence="10">The sequence shown here is derived from an EMBL/GenBank/DDBJ whole genome shotgun (WGS) entry which is preliminary data.</text>
</comment>
<dbReference type="Pfam" id="PF01833">
    <property type="entry name" value="TIG"/>
    <property type="match status" value="5"/>
</dbReference>
<keyword evidence="4" id="KW-0325">Glycoprotein</keyword>
<keyword evidence="3" id="KW-0677">Repeat</keyword>
<evidence type="ECO:0000313" key="11">
    <source>
        <dbReference type="Proteomes" id="UP000683925"/>
    </source>
</evidence>
<evidence type="ECO:0000313" key="10">
    <source>
        <dbReference type="EMBL" id="CAD8161764.1"/>
    </source>
</evidence>
<feature type="region of interest" description="Disordered" evidence="5">
    <location>
        <begin position="3659"/>
        <end position="3738"/>
    </location>
</feature>
<feature type="domain" description="PA14" evidence="9">
    <location>
        <begin position="327"/>
        <end position="499"/>
    </location>
</feature>
<sequence>MLIITLTSMLLALLSNNVEAMMMDSSTDSSSDAVVILAASTVLGQENSGLSGSVMGGTTIYMKVQGLDQTASNNAVYIGKYPCIISDKGVNGLFMNCKTTKPNSDDNNLSGLQVVVKVSGKPDSVCASISSKCLYSYSQYYTPKLFYVSPRSNYPRTLSYWRAKWAVSSTLVQYLEGQFMGANRCDRFTVQDQYPDEINFWDDQVVCQVSAEIKAGYYDYTIKSQSGYQTNDVGIKQKKIYSDRTYNSKVLPVITGINTNSASPEGQILQISGFGFSPIASENAVKISGQSEIIQVLSSTPTTINARIPKLSNLPTVADATESSVFIQGSGLHYTRWDVSGLNLNCASFRNQIITNQAQLDSRIQFNGIYPEPDVQSQFGEYYGQYFRGFLKAPFTGNYKFYIASDDCSQFFIQTTQTKQAIRPDTATAASGWNPYRNYWYEYLSYSNSIKTISNSVSLQEGEFYYIEAYHLNGAAGGYLTLSMEIESATRKSNSLNSVYEISTSYTPVKEVIELTLYNSAGNTLLAGKYQLQFTFGTKTTPQTTVYYSYTTGDIAPNANANAIKNAIQNCGGNYQVTVTATKLDNTGAALDDAVTTFAGYKYTITFDSHRGTVQYRALPKIVSPSLNGGTPVSNIVRTQEPADPISGTFQLTITINGIDTLFQVAESNYDLPFDASSSLIADNIERITGQRPFVWSFGRAQDGWKWYIILRSHVEGLSSLSISSNVLASGNGDVTIAVSQPIADSTNLLFEPIPNELLFTYSQHPQVQVEVQYQLKENDVVVETEQILAGCEQANACDFTLSDEKTPTLTAYTVSGSQLSVTLTQGVGLAVTRPDLEISFAGADCTNIQPHATLPNTFTCTLEQLNGQNIKEAGDNLVPAVHHKAIGFSKIDAGVTGETVNLVISSVLPATGSPDGGTTITITGTGFPKNLNREFAFKIDGQDVHPLSITNTQIVFISPKKVSGGTGAISLSFNEKTLTSSSFSYDDALRMQISSLEFNSQSPIFKGEMTITGTNFGTVVDEIKVTLVGTKSYNAKVISVTNTSIKVYLRGGMPGEYLVTVTRKDYGNSYANTGDNLFKYIIPITSVTLEDGTSQAKGSEAGGTVIKITGSNFVKGETLVFVGIAVNWLCEIDESRFTSEVIYCTVPAKNEYYSVADQLVVVALQVTLESTCLDSTNNCKFTYDNTLTPVINDYPASSTQFTGSRILTESDHQKPDYQKLVQRKRFLWTEETKKQGNDHILNLGKSPRRDMLSSADIVLSQQKTYAPQDTETLTGTGLTSEVSVVFKGPITSKVAATISGSSFTYTIPNLPQGQYSTYILTQNGYADKIWVTVIGLSITSIDAASIGGQLLTINGYGFNADKSPSVKIGTTLCTELQVVSSIQIKCRMARQSGSSAAVTLSQLPSENNSAVPITASFTLSINQSSNSPTFTAISGATYDSTQKAYLATTGNVALVFTGVRLTGTTIVVTLEHMGHKIAATVSAQSDTSVTATFSSLPAGVYSINLLVDAKYAYISDVTKQKLIVSASQPTSNNPTVSYAGGASVTFTGAGFDSVKDQNSVKLCGFDCPITSATYSTLSCETPKLLTASVLNQYPALQEPARYIKPSEVTLLADTATSASKFFDLLQSSYYVSSATSNCYIQVDFGANRVLKLHQLRYIPRIDKPAIQLKDAVFQYTTDGTNWQTLLTVDQTVHTGWNIYVPTTDVSGIKAIRLFDSRGSTGSSCQLAEIELKGWVLSNSNNAYSVPTSCGAEISVNGQALTAVSNAVSYSSSSVPIVNAVSPASGRFTEEAVITITGTGFVNGQTTVTIDGITCAIQNVTPTQIVCKTGVKDLEETQLNGVFQVRVNGNLAVNNQKFIYATKWSDINTWGGYEYPGDGDSVIVNAGQTLIVDVKTPKLMQVLVEGALTFSDEVDTSLDAHYIVIREGKFNIGTELVAHQHKVQITLYGVEEDTQMPAMGNKVLGCHQCQLTIHGKERTPTWTLLSSTAIAGATQITVDDAVDWQVGEQIVITSSEVEHMQSEKRYITAVSADKKTLTLDQPLTHQHYSAVETYGSEQFPMKVEVGLLTRNIVIQGEESDLKYGYHLMIHGRAEKGAIGKISYAEFRYGGQPRIIGRYPVHFHLNGEVDESYVVGNAIHDCYARCLTIHGVHYLKVQKNVCYNTFGHAIFFEDGIETNNVVEDNLVASTKQSWIMLQTDITVATFWVTNPQNIVRRNRSGGSEWYGFWYEIKTNPDGPSATSDICPPGLNILEFKDNWAHSNGRFGLRIFQLAPRKFPCQGPENWSNDQPYLDNPSLQAVFETFRTWKNNECGVLGEELGNIYFKDIMIADSKFAGFQAHKGNFSAEGAVLDNALIIGKSNSNANPDITYYDGSRAMVVPRTNGFLAKNIRIYNYGSNSALIESCSVCWNVKLWVQGGKNTQFINVNAYNSDSANRIFWQKHRREIFWDQDGSISKVAGGAYIIPYKKHIDGIPGCVNHPEDFWDNSIICAMNQVTIRDVLINNPTPEQDFTGVDMKLYRLGTSELAVKMDANIDESKHIEGETMKIIKKSHDVKLSFASVFATGFTYNVHFKFGASDPLSMGIFASPYFSQTDDAVILRFNYSANRETFDIMRNIGGQFPVNYTKLEQIPDTKTCNQGDWYNDRTNKLFFICLSGKNKKKYEYVEVRGVICRDECDSLGDVPQEDGYRYWSDPTTWIDNKVPVEGDSPIVQAAYQVILDVDPPKLANLTILGSLIFDERRASTKLEAERIWVRTGKLLAGNSTNPFPGKILIQLNGEFGDSPLVIDANLDVGNKVLAVTRAMELYSTPPGTVWTRLAAYADAGATTVTVAECAGWAVGDEIVFGPSGSDPEQREKRSITAITGCVLTLNQALEFDHYGAPSVTIDKPGIGKLDMRAVVGHLTRKIKIQGGDSVHGLGCRVLIYQFEEPGANLGFPRRGYTVLQGVEFNNCGQFDTQRSGLDFRNLNSDIIKTQSEVVGCSFHDTTGMLMTIQNSQYITIKNNIFFNGIKALVQINNSQYVKFQDNALIYVKKRLLTDGGIANWAVFGNFVYMDELVPTQMTRDIFDVSGNVGQGSQDTGFFVMASKCSDAYQSSFYNNHCSGTVLACFGVRQDPEGQCSYIQGLSAHHSEVGIMYAVYSEQIQLEKSIVVENDRGIALKPAPNSIQENKMKLTNIFISALARPECVKCYSASLNPNCQGQMGIQMGTLTSSAFPPISSKPSSAFDTICTVQRVDLKVYLTNVEFHNYRLTYDNLPRCKNNAAFRQHHGAHDMTGQHYLVNSPCTNCEFNALLYKSRNPDSSKLGWFGGCGSFLCTGQINFLIEDQTGHFFGQIGQGIGNNTYFGPNVTYCSRQEAWNGYWCPGRQATVLMFMSTAADYNKRLYSPIKLTDGLFFNEINSYAEWNWDGPEPLNLRESKFVGLITVNTVINMTNAGMNPTSSEYWLSKRSEAGSPEDWVILKWQFSVPQIIQVMVNNKVVQPGLTTNNKHHDLTTMTNQCGANNYFFENRTIHFVLTGKLDCKIKIALKNTLQVSTRLEITTTEFFGDKFLQYARAQIGGDPYNYFIIGTKKYRRRFLEESTTTSVVVDWGIADSAEIGSNEGKQSQSRLAEMATKLESLGVSEDLKQLGVVGLKHESTTISSISDLNFKSTEQTSEIILVPGGNTNNNNGQGSNNGNNNNNNNNNGNNNNNNGNDNPSNNNDDLVLVTDEGVNQQDGNNNQNNNSTNPGTIQKSIKKSDNSSATVTIVVAVICSVVGVSLIIAGLLYYKKLKLAKLMAIRNQKVDNEFFKASITDQQPIEAPQE</sequence>
<protein>
    <recommendedName>
        <fullName evidence="12">Fibrocystin-L</fullName>
    </recommendedName>
</protein>
<gene>
    <name evidence="10" type="ORF">POCTA_138.1.T0400212</name>
</gene>
<dbReference type="InterPro" id="IPR055401">
    <property type="entry name" value="CEMIP_beta-hel_dom"/>
</dbReference>
<evidence type="ECO:0000259" key="8">
    <source>
        <dbReference type="PROSITE" id="PS51484"/>
    </source>
</evidence>
<feature type="compositionally biased region" description="Low complexity" evidence="5">
    <location>
        <begin position="3713"/>
        <end position="3727"/>
    </location>
</feature>
<proteinExistence type="predicted"/>
<keyword evidence="11" id="KW-1185">Reference proteome</keyword>
<dbReference type="CDD" id="cd00603">
    <property type="entry name" value="IPT_PCSR"/>
    <property type="match status" value="4"/>
</dbReference>
<evidence type="ECO:0000256" key="3">
    <source>
        <dbReference type="ARBA" id="ARBA00022737"/>
    </source>
</evidence>
<dbReference type="PANTHER" id="PTHR46769:SF2">
    <property type="entry name" value="FIBROCYSTIN-L ISOFORM 2 PRECURSOR-RELATED"/>
    <property type="match status" value="1"/>
</dbReference>
<keyword evidence="2 7" id="KW-0732">Signal</keyword>
<evidence type="ECO:0000256" key="2">
    <source>
        <dbReference type="ARBA" id="ARBA00022729"/>
    </source>
</evidence>
<evidence type="ECO:0000256" key="1">
    <source>
        <dbReference type="ARBA" id="ARBA00004196"/>
    </source>
</evidence>
<feature type="domain" description="G8" evidence="8">
    <location>
        <begin position="1868"/>
        <end position="1987"/>
    </location>
</feature>
<dbReference type="InterPro" id="IPR019316">
    <property type="entry name" value="G8_domain"/>
</dbReference>
<dbReference type="SMART" id="SM01225">
    <property type="entry name" value="G8"/>
    <property type="match status" value="2"/>
</dbReference>
<dbReference type="InterPro" id="IPR002909">
    <property type="entry name" value="IPT_dom"/>
</dbReference>
<dbReference type="OMA" id="TRNIRFE"/>
<evidence type="ECO:0000256" key="6">
    <source>
        <dbReference type="SAM" id="Phobius"/>
    </source>
</evidence>
<accession>A0A8S1UBM4</accession>
<dbReference type="PROSITE" id="PS51484">
    <property type="entry name" value="G8"/>
    <property type="match status" value="2"/>
</dbReference>
<dbReference type="InterPro" id="IPR052387">
    <property type="entry name" value="Fibrocystin"/>
</dbReference>
<evidence type="ECO:0008006" key="12">
    <source>
        <dbReference type="Google" id="ProtNLM"/>
    </source>
</evidence>
<evidence type="ECO:0000256" key="5">
    <source>
        <dbReference type="SAM" id="MobiDB-lite"/>
    </source>
</evidence>
<dbReference type="Pfam" id="PF24606">
    <property type="entry name" value="CEMIP_beta-hel"/>
    <property type="match status" value="1"/>
</dbReference>